<dbReference type="InterPro" id="IPR040079">
    <property type="entry name" value="Glutathione_S-Trfase"/>
</dbReference>
<dbReference type="GO" id="GO:0016034">
    <property type="term" value="F:maleylacetoacetate isomerase activity"/>
    <property type="evidence" value="ECO:0007669"/>
    <property type="project" value="TreeGrafter"/>
</dbReference>
<comment type="caution">
    <text evidence="4">The sequence shown here is derived from an EMBL/GenBank/DDBJ whole genome shotgun (WGS) entry which is preliminary data.</text>
</comment>
<sequence>MLRLHGYWRSSTSYRVRIALNLKRLDHENVPVNLLAGEQRGEGYRALNPFAGVPVLEADGAVRAQSMAILEWLDERYPERPLLPEGIEERFAARELASAIATELHAPLNLPVLQYLKHDLGHAQAEVDLWYWHWLEKTLTGVEARLAQRGSGDCLFDTPGYFECVALPQLYNARRFAFDLSGYPHLTRIEAACLNLPEFLAAHPDHQPEASGTTISPRPAP</sequence>
<evidence type="ECO:0000313" key="5">
    <source>
        <dbReference type="Proteomes" id="UP000024329"/>
    </source>
</evidence>
<dbReference type="Proteomes" id="UP000024329">
    <property type="component" value="Unassembled WGS sequence"/>
</dbReference>
<keyword evidence="4" id="KW-0808">Transferase</keyword>
<dbReference type="RefSeq" id="WP_202902852.1">
    <property type="nucleotide sequence ID" value="NZ_JFYZ01000012.1"/>
</dbReference>
<evidence type="ECO:0000259" key="2">
    <source>
        <dbReference type="PROSITE" id="PS50404"/>
    </source>
</evidence>
<evidence type="ECO:0000313" key="4">
    <source>
        <dbReference type="EMBL" id="EZP81417.1"/>
    </source>
</evidence>
<dbReference type="SFLD" id="SFLDS00019">
    <property type="entry name" value="Glutathione_Transferase_(cytos"/>
    <property type="match status" value="1"/>
</dbReference>
<dbReference type="STRING" id="158500.BES08_10035"/>
<dbReference type="PATRIC" id="fig|158500.4.peg.2693"/>
<dbReference type="PROSITE" id="PS50404">
    <property type="entry name" value="GST_NTER"/>
    <property type="match status" value="1"/>
</dbReference>
<dbReference type="GO" id="GO:0006559">
    <property type="term" value="P:L-phenylalanine catabolic process"/>
    <property type="evidence" value="ECO:0007669"/>
    <property type="project" value="TreeGrafter"/>
</dbReference>
<protein>
    <submittedName>
        <fullName evidence="4">Glutathione transferase zeta 1</fullName>
    </submittedName>
</protein>
<dbReference type="InterPro" id="IPR004045">
    <property type="entry name" value="Glutathione_S-Trfase_N"/>
</dbReference>
<dbReference type="SFLD" id="SFLDG00358">
    <property type="entry name" value="Main_(cytGST)"/>
    <property type="match status" value="1"/>
</dbReference>
<feature type="domain" description="GST N-terminal" evidence="2">
    <location>
        <begin position="1"/>
        <end position="81"/>
    </location>
</feature>
<gene>
    <name evidence="4" type="ORF">BV97_02634</name>
</gene>
<dbReference type="GO" id="GO:0006749">
    <property type="term" value="P:glutathione metabolic process"/>
    <property type="evidence" value="ECO:0007669"/>
    <property type="project" value="TreeGrafter"/>
</dbReference>
<reference evidence="4 5" key="1">
    <citation type="submission" date="2014-03" db="EMBL/GenBank/DDBJ databases">
        <title>Whole genome sequence of Novosphingobium resinovorum KF1.</title>
        <authorList>
            <person name="Gan H.M."/>
            <person name="Gan H.Y."/>
            <person name="Chew T.H."/>
            <person name="Savka M.A."/>
        </authorList>
    </citation>
    <scope>NUCLEOTIDE SEQUENCE [LARGE SCALE GENOMIC DNA]</scope>
    <source>
        <strain evidence="4 5">KF1</strain>
    </source>
</reference>
<comment type="similarity">
    <text evidence="1">Belongs to the GST superfamily. Zeta family.</text>
</comment>
<dbReference type="PROSITE" id="PS50405">
    <property type="entry name" value="GST_CTER"/>
    <property type="match status" value="1"/>
</dbReference>
<dbReference type="InterPro" id="IPR034333">
    <property type="entry name" value="GST_Zeta_N"/>
</dbReference>
<dbReference type="InterPro" id="IPR036282">
    <property type="entry name" value="Glutathione-S-Trfase_C_sf"/>
</dbReference>
<evidence type="ECO:0000256" key="1">
    <source>
        <dbReference type="ARBA" id="ARBA00010007"/>
    </source>
</evidence>
<dbReference type="PANTHER" id="PTHR42673">
    <property type="entry name" value="MALEYLACETOACETATE ISOMERASE"/>
    <property type="match status" value="1"/>
</dbReference>
<proteinExistence type="inferred from homology"/>
<dbReference type="Pfam" id="PF13409">
    <property type="entry name" value="GST_N_2"/>
    <property type="match status" value="1"/>
</dbReference>
<dbReference type="GO" id="GO:0005737">
    <property type="term" value="C:cytoplasm"/>
    <property type="evidence" value="ECO:0007669"/>
    <property type="project" value="InterPro"/>
</dbReference>
<dbReference type="NCBIfam" id="TIGR01262">
    <property type="entry name" value="maiA"/>
    <property type="match status" value="1"/>
</dbReference>
<organism evidence="4 5">
    <name type="scientific">Novosphingobium resinovorum</name>
    <dbReference type="NCBI Taxonomy" id="158500"/>
    <lineage>
        <taxon>Bacteria</taxon>
        <taxon>Pseudomonadati</taxon>
        <taxon>Pseudomonadota</taxon>
        <taxon>Alphaproteobacteria</taxon>
        <taxon>Sphingomonadales</taxon>
        <taxon>Sphingomonadaceae</taxon>
        <taxon>Novosphingobium</taxon>
    </lineage>
</organism>
<name>A0A031JYG7_9SPHN</name>
<dbReference type="AlphaFoldDB" id="A0A031JYG7"/>
<dbReference type="GO" id="GO:0004364">
    <property type="term" value="F:glutathione transferase activity"/>
    <property type="evidence" value="ECO:0007669"/>
    <property type="project" value="TreeGrafter"/>
</dbReference>
<evidence type="ECO:0000259" key="3">
    <source>
        <dbReference type="PROSITE" id="PS50405"/>
    </source>
</evidence>
<dbReference type="InterPro" id="IPR005955">
    <property type="entry name" value="GST_Zeta"/>
</dbReference>
<dbReference type="SUPFAM" id="SSF52833">
    <property type="entry name" value="Thioredoxin-like"/>
    <property type="match status" value="1"/>
</dbReference>
<feature type="domain" description="GST C-terminal" evidence="3">
    <location>
        <begin position="86"/>
        <end position="221"/>
    </location>
</feature>
<dbReference type="SUPFAM" id="SSF47616">
    <property type="entry name" value="GST C-terminal domain-like"/>
    <property type="match status" value="1"/>
</dbReference>
<dbReference type="InterPro" id="IPR036249">
    <property type="entry name" value="Thioredoxin-like_sf"/>
</dbReference>
<dbReference type="EMBL" id="JFYZ01000012">
    <property type="protein sequence ID" value="EZP81417.1"/>
    <property type="molecule type" value="Genomic_DNA"/>
</dbReference>
<accession>A0A031JYG7</accession>
<dbReference type="Gene3D" id="1.20.1050.10">
    <property type="match status" value="1"/>
</dbReference>
<dbReference type="Gene3D" id="3.40.30.10">
    <property type="entry name" value="Glutaredoxin"/>
    <property type="match status" value="1"/>
</dbReference>
<dbReference type="CDD" id="cd03042">
    <property type="entry name" value="GST_N_Zeta"/>
    <property type="match status" value="1"/>
</dbReference>
<dbReference type="PANTHER" id="PTHR42673:SF21">
    <property type="entry name" value="GLUTATHIONE S-TRANSFERASE YFCF"/>
    <property type="match status" value="1"/>
</dbReference>
<dbReference type="eggNOG" id="COG0625">
    <property type="taxonomic scope" value="Bacteria"/>
</dbReference>
<dbReference type="InterPro" id="IPR010987">
    <property type="entry name" value="Glutathione-S-Trfase_C-like"/>
</dbReference>